<gene>
    <name evidence="3" type="ORF">ACFS7Y_05565</name>
</gene>
<keyword evidence="3" id="KW-0808">Transferase</keyword>
<sequence>MKILQLGKFYPIRGGVEKVMYDLLLGLSEAGTPCDMLCASTEEHPAETIQLNPLARIFVMPTQISAAATKLAPTMISTLRRIAKNYTIIHVHHPDPMACLALFLSGYKGKVILHWHSDILKQKLLLKAYTPLQNWLIKRADHIVGTTPKYVAESPFLRKVQHKTSYIPIGVEALQPNAEIVARIQAGYAGKKIVFSLGRLVEYKGYAYLVEAAAALPDDYCVLIGGKGPLKESLEALIVERGLQNKVFLLGYIADEEIPAYFAASALFCLPSILKTEAFAIVQIEAMSCAKPIVSADIPESGVSWVNQDAVSGLVVPIEDAAQLAEKIKQIGEDPVLYAHLSKGAKRRFETLFTRAHMVEVALDCYRQVLQGAEE</sequence>
<dbReference type="GO" id="GO:0016757">
    <property type="term" value="F:glycosyltransferase activity"/>
    <property type="evidence" value="ECO:0007669"/>
    <property type="project" value="UniProtKB-KW"/>
</dbReference>
<dbReference type="PANTHER" id="PTHR12526:SF627">
    <property type="entry name" value="D-RHAMNOSYLTRANSFERASE WBPZ"/>
    <property type="match status" value="1"/>
</dbReference>
<dbReference type="SUPFAM" id="SSF53756">
    <property type="entry name" value="UDP-Glycosyltransferase/glycogen phosphorylase"/>
    <property type="match status" value="1"/>
</dbReference>
<dbReference type="Pfam" id="PF00534">
    <property type="entry name" value="Glycos_transf_1"/>
    <property type="match status" value="1"/>
</dbReference>
<evidence type="ECO:0000313" key="3">
    <source>
        <dbReference type="EMBL" id="MFD2966842.1"/>
    </source>
</evidence>
<dbReference type="EC" id="2.4.-.-" evidence="3"/>
<dbReference type="InterPro" id="IPR028098">
    <property type="entry name" value="Glyco_trans_4-like_N"/>
</dbReference>
<keyword evidence="4" id="KW-1185">Reference proteome</keyword>
<dbReference type="Proteomes" id="UP001597525">
    <property type="component" value="Unassembled WGS sequence"/>
</dbReference>
<name>A0ABW6BD39_9SPHI</name>
<accession>A0ABW6BD39</accession>
<dbReference type="InterPro" id="IPR001296">
    <property type="entry name" value="Glyco_trans_1"/>
</dbReference>
<keyword evidence="3" id="KW-0328">Glycosyltransferase</keyword>
<dbReference type="RefSeq" id="WP_320182541.1">
    <property type="nucleotide sequence ID" value="NZ_CP138332.1"/>
</dbReference>
<evidence type="ECO:0000259" key="2">
    <source>
        <dbReference type="Pfam" id="PF13439"/>
    </source>
</evidence>
<dbReference type="PANTHER" id="PTHR12526">
    <property type="entry name" value="GLYCOSYLTRANSFERASE"/>
    <property type="match status" value="1"/>
</dbReference>
<evidence type="ECO:0000313" key="4">
    <source>
        <dbReference type="Proteomes" id="UP001597525"/>
    </source>
</evidence>
<dbReference type="Gene3D" id="3.40.50.2000">
    <property type="entry name" value="Glycogen Phosphorylase B"/>
    <property type="match status" value="2"/>
</dbReference>
<protein>
    <submittedName>
        <fullName evidence="3">Glycosyltransferase</fullName>
        <ecNumber evidence="3">2.4.-.-</ecNumber>
    </submittedName>
</protein>
<comment type="caution">
    <text evidence="3">The sequence shown here is derived from an EMBL/GenBank/DDBJ whole genome shotgun (WGS) entry which is preliminary data.</text>
</comment>
<dbReference type="EMBL" id="JBHUPB010000004">
    <property type="protein sequence ID" value="MFD2966842.1"/>
    <property type="molecule type" value="Genomic_DNA"/>
</dbReference>
<organism evidence="3 4">
    <name type="scientific">Sphingobacterium bambusae</name>
    <dbReference type="NCBI Taxonomy" id="662858"/>
    <lineage>
        <taxon>Bacteria</taxon>
        <taxon>Pseudomonadati</taxon>
        <taxon>Bacteroidota</taxon>
        <taxon>Sphingobacteriia</taxon>
        <taxon>Sphingobacteriales</taxon>
        <taxon>Sphingobacteriaceae</taxon>
        <taxon>Sphingobacterium</taxon>
    </lineage>
</organism>
<dbReference type="Pfam" id="PF13439">
    <property type="entry name" value="Glyco_transf_4"/>
    <property type="match status" value="1"/>
</dbReference>
<feature type="domain" description="Glycosyl transferase family 1" evidence="1">
    <location>
        <begin position="189"/>
        <end position="347"/>
    </location>
</feature>
<evidence type="ECO:0000259" key="1">
    <source>
        <dbReference type="Pfam" id="PF00534"/>
    </source>
</evidence>
<reference evidence="4" key="1">
    <citation type="journal article" date="2019" name="Int. J. Syst. Evol. Microbiol.">
        <title>The Global Catalogue of Microorganisms (GCM) 10K type strain sequencing project: providing services to taxonomists for standard genome sequencing and annotation.</title>
        <authorList>
            <consortium name="The Broad Institute Genomics Platform"/>
            <consortium name="The Broad Institute Genome Sequencing Center for Infectious Disease"/>
            <person name="Wu L."/>
            <person name="Ma J."/>
        </authorList>
    </citation>
    <scope>NUCLEOTIDE SEQUENCE [LARGE SCALE GENOMIC DNA]</scope>
    <source>
        <strain evidence="4">KCTC 22814</strain>
    </source>
</reference>
<proteinExistence type="predicted"/>
<feature type="domain" description="Glycosyltransferase subfamily 4-like N-terminal" evidence="2">
    <location>
        <begin position="14"/>
        <end position="171"/>
    </location>
</feature>